<feature type="domain" description="Glycosyltransferase 2-like" evidence="1">
    <location>
        <begin position="5"/>
        <end position="128"/>
    </location>
</feature>
<dbReference type="Pfam" id="PF00535">
    <property type="entry name" value="Glycos_transf_2"/>
    <property type="match status" value="1"/>
</dbReference>
<keyword evidence="2" id="KW-0808">Transferase</keyword>
<dbReference type="GO" id="GO:0016757">
    <property type="term" value="F:glycosyltransferase activity"/>
    <property type="evidence" value="ECO:0007669"/>
    <property type="project" value="UniProtKB-KW"/>
</dbReference>
<dbReference type="CDD" id="cd00761">
    <property type="entry name" value="Glyco_tranf_GTA_type"/>
    <property type="match status" value="1"/>
</dbReference>
<evidence type="ECO:0000313" key="3">
    <source>
        <dbReference type="EMBL" id="QOS22402.1"/>
    </source>
</evidence>
<dbReference type="RefSeq" id="WP_025630485.1">
    <property type="nucleotide sequence ID" value="NZ_LOSG02000003.1"/>
</dbReference>
<protein>
    <submittedName>
        <fullName evidence="2">UDP-Glc:alpha-D-GlcNAc-diphosphoundecaprenol beta-1,3-glucosyltransferase WfgD</fullName>
        <ecNumber evidence="2">2.4.1.305</ecNumber>
    </submittedName>
</protein>
<sequence>MHLVSIVMPAYNAEDTIADSIESVLKQSYSNFELIICDDSSSDETRKIVESLSKRDSRVKLIENNYLRGAAGARNSCILEANGRFIAFLDSDDLWHEDKLNTQIKFMLDKDIAMSHGSYAMFNDEEKLDIITAPREISFTNIVKRCNIGCLTVMLDMNKIENISFPYSPKEDYALWVVLMKSGVKSYLYPGQLAYYRKQANSLSSSKIKEVSKQWYVLKNVAKINFFLRLVFMSTYILNGLIKHYRVG</sequence>
<accession>A0A7M1VS32</accession>
<dbReference type="AlphaFoldDB" id="A0A7M1VS32"/>
<evidence type="ECO:0000313" key="2">
    <source>
        <dbReference type="EMBL" id="QOS16805.1"/>
    </source>
</evidence>
<proteinExistence type="predicted"/>
<dbReference type="SUPFAM" id="SSF53448">
    <property type="entry name" value="Nucleotide-diphospho-sugar transferases"/>
    <property type="match status" value="1"/>
</dbReference>
<dbReference type="PANTHER" id="PTHR43685">
    <property type="entry name" value="GLYCOSYLTRANSFERASE"/>
    <property type="match status" value="1"/>
</dbReference>
<evidence type="ECO:0000313" key="4">
    <source>
        <dbReference type="EMBL" id="QOS23420.1"/>
    </source>
</evidence>
<evidence type="ECO:0000259" key="1">
    <source>
        <dbReference type="Pfam" id="PF00535"/>
    </source>
</evidence>
<dbReference type="EMBL" id="MT898241">
    <property type="protein sequence ID" value="QOS23420.1"/>
    <property type="molecule type" value="Genomic_DNA"/>
</dbReference>
<dbReference type="InterPro" id="IPR001173">
    <property type="entry name" value="Glyco_trans_2-like"/>
</dbReference>
<dbReference type="InterPro" id="IPR029044">
    <property type="entry name" value="Nucleotide-diphossugar_trans"/>
</dbReference>
<keyword evidence="2" id="KW-0328">Glycosyltransferase</keyword>
<dbReference type="InterPro" id="IPR050834">
    <property type="entry name" value="Glycosyltransf_2"/>
</dbReference>
<organism evidence="2">
    <name type="scientific">Vibrio parahaemolyticus</name>
    <dbReference type="NCBI Taxonomy" id="670"/>
    <lineage>
        <taxon>Bacteria</taxon>
        <taxon>Pseudomonadati</taxon>
        <taxon>Pseudomonadota</taxon>
        <taxon>Gammaproteobacteria</taxon>
        <taxon>Vibrionales</taxon>
        <taxon>Vibrionaceae</taxon>
        <taxon>Vibrio</taxon>
    </lineage>
</organism>
<dbReference type="EMBL" id="MT898213">
    <property type="protein sequence ID" value="QOS22402.1"/>
    <property type="molecule type" value="Genomic_DNA"/>
</dbReference>
<reference evidence="2" key="1">
    <citation type="submission" date="2020-08" db="EMBL/GenBank/DDBJ databases">
        <title>Genetic structure, function and evolution of capsule biosynthesis loci in Vibrio parahaemolyticus.</title>
        <authorList>
            <person name="Li L."/>
            <person name="Bian S."/>
        </authorList>
    </citation>
    <scope>NUCLEOTIDE SEQUENCE</scope>
    <source>
        <strain evidence="3">VP197</strain>
        <strain evidence="2">VP67</strain>
        <strain evidence="4">VP71</strain>
    </source>
</reference>
<dbReference type="PANTHER" id="PTHR43685:SF2">
    <property type="entry name" value="GLYCOSYLTRANSFERASE 2-LIKE DOMAIN-CONTAINING PROTEIN"/>
    <property type="match status" value="1"/>
</dbReference>
<dbReference type="Gene3D" id="3.90.550.10">
    <property type="entry name" value="Spore Coat Polysaccharide Biosynthesis Protein SpsA, Chain A"/>
    <property type="match status" value="1"/>
</dbReference>
<dbReference type="EMBL" id="MT898060">
    <property type="protein sequence ID" value="QOS16805.1"/>
    <property type="molecule type" value="Genomic_DNA"/>
</dbReference>
<gene>
    <name evidence="2" type="primary">wfgD_2</name>
    <name evidence="3" type="ORF">VP197_00020</name>
    <name evidence="2" type="ORF">VP67_00020</name>
    <name evidence="4" type="ORF">VP71_00020</name>
</gene>
<dbReference type="EC" id="2.4.1.305" evidence="2"/>
<name>A0A7M1VS32_VIBPH</name>